<dbReference type="SUPFAM" id="SSF51679">
    <property type="entry name" value="Bacterial luciferase-like"/>
    <property type="match status" value="1"/>
</dbReference>
<evidence type="ECO:0008006" key="3">
    <source>
        <dbReference type="Google" id="ProtNLM"/>
    </source>
</evidence>
<sequence>MKVGIMLSNQQLASTDMVSALEEQFITLRLARDRFVIGSPDECWDQLKPYWEELGVTHFVFCTHFLGMPVSNAIHSMRLISEEVLPERHKVKPTLLSDVVPLP</sequence>
<comment type="caution">
    <text evidence="1">The sequence shown here is derived from an EMBL/GenBank/DDBJ whole genome shotgun (WGS) entry which is preliminary data.</text>
</comment>
<dbReference type="EMBL" id="AZHX01001799">
    <property type="protein sequence ID" value="ETW99715.1"/>
    <property type="molecule type" value="Genomic_DNA"/>
</dbReference>
<gene>
    <name evidence="1" type="ORF">ETSY2_40335</name>
</gene>
<dbReference type="InterPro" id="IPR036661">
    <property type="entry name" value="Luciferase-like_sf"/>
</dbReference>
<dbReference type="Gene3D" id="3.20.20.30">
    <property type="entry name" value="Luciferase-like domain"/>
    <property type="match status" value="1"/>
</dbReference>
<dbReference type="HOGENOM" id="CLU_2258594_0_0_7"/>
<proteinExistence type="predicted"/>
<evidence type="ECO:0000313" key="1">
    <source>
        <dbReference type="EMBL" id="ETW99715.1"/>
    </source>
</evidence>
<dbReference type="AlphaFoldDB" id="W4LPN8"/>
<protein>
    <recommendedName>
        <fullName evidence="3">Luciferase-like domain-containing protein</fullName>
    </recommendedName>
</protein>
<keyword evidence="2" id="KW-1185">Reference proteome</keyword>
<dbReference type="GO" id="GO:0016705">
    <property type="term" value="F:oxidoreductase activity, acting on paired donors, with incorporation or reduction of molecular oxygen"/>
    <property type="evidence" value="ECO:0007669"/>
    <property type="project" value="InterPro"/>
</dbReference>
<accession>W4LPN8</accession>
<evidence type="ECO:0000313" key="2">
    <source>
        <dbReference type="Proteomes" id="UP000019140"/>
    </source>
</evidence>
<reference evidence="1 2" key="1">
    <citation type="journal article" date="2014" name="Nature">
        <title>An environmental bacterial taxon with a large and distinct metabolic repertoire.</title>
        <authorList>
            <person name="Wilson M.C."/>
            <person name="Mori T."/>
            <person name="Ruckert C."/>
            <person name="Uria A.R."/>
            <person name="Helf M.J."/>
            <person name="Takada K."/>
            <person name="Gernert C."/>
            <person name="Steffens U.A."/>
            <person name="Heycke N."/>
            <person name="Schmitt S."/>
            <person name="Rinke C."/>
            <person name="Helfrich E.J."/>
            <person name="Brachmann A.O."/>
            <person name="Gurgui C."/>
            <person name="Wakimoto T."/>
            <person name="Kracht M."/>
            <person name="Crusemann M."/>
            <person name="Hentschel U."/>
            <person name="Abe I."/>
            <person name="Matsunaga S."/>
            <person name="Kalinowski J."/>
            <person name="Takeyama H."/>
            <person name="Piel J."/>
        </authorList>
    </citation>
    <scope>NUCLEOTIDE SEQUENCE [LARGE SCALE GENOMIC DNA]</scope>
    <source>
        <strain evidence="2">TSY2</strain>
    </source>
</reference>
<dbReference type="Proteomes" id="UP000019140">
    <property type="component" value="Unassembled WGS sequence"/>
</dbReference>
<name>W4LPN8_9BACT</name>
<organism evidence="1 2">
    <name type="scientific">Candidatus Entotheonella gemina</name>
    <dbReference type="NCBI Taxonomy" id="1429439"/>
    <lineage>
        <taxon>Bacteria</taxon>
        <taxon>Pseudomonadati</taxon>
        <taxon>Nitrospinota/Tectimicrobiota group</taxon>
        <taxon>Candidatus Tectimicrobiota</taxon>
        <taxon>Candidatus Entotheonellia</taxon>
        <taxon>Candidatus Entotheonellales</taxon>
        <taxon>Candidatus Entotheonellaceae</taxon>
        <taxon>Candidatus Entotheonella</taxon>
    </lineage>
</organism>